<dbReference type="AlphaFoldDB" id="A0A7W8D954"/>
<evidence type="ECO:0000313" key="2">
    <source>
        <dbReference type="Proteomes" id="UP000521199"/>
    </source>
</evidence>
<dbReference type="Proteomes" id="UP000521199">
    <property type="component" value="Unassembled WGS sequence"/>
</dbReference>
<dbReference type="RefSeq" id="WP_183961596.1">
    <property type="nucleotide sequence ID" value="NZ_JACHHP010000004.1"/>
</dbReference>
<comment type="caution">
    <text evidence="1">The sequence shown here is derived from an EMBL/GenBank/DDBJ whole genome shotgun (WGS) entry which is preliminary data.</text>
</comment>
<evidence type="ECO:0008006" key="3">
    <source>
        <dbReference type="Google" id="ProtNLM"/>
    </source>
</evidence>
<accession>A0A7W8D954</accession>
<reference evidence="1 2" key="1">
    <citation type="submission" date="2020-08" db="EMBL/GenBank/DDBJ databases">
        <title>Genomic Encyclopedia of Type Strains, Phase IV (KMG-IV): sequencing the most valuable type-strain genomes for metagenomic binning, comparative biology and taxonomic classification.</title>
        <authorList>
            <person name="Goeker M."/>
        </authorList>
    </citation>
    <scope>NUCLEOTIDE SEQUENCE [LARGE SCALE GENOMIC DNA]</scope>
    <source>
        <strain evidence="1 2">DSM 24163</strain>
    </source>
</reference>
<organism evidence="1 2">
    <name type="scientific">Chiayiivirga flava</name>
    <dbReference type="NCBI Taxonomy" id="659595"/>
    <lineage>
        <taxon>Bacteria</taxon>
        <taxon>Pseudomonadati</taxon>
        <taxon>Pseudomonadota</taxon>
        <taxon>Gammaproteobacteria</taxon>
        <taxon>Lysobacterales</taxon>
        <taxon>Lysobacteraceae</taxon>
        <taxon>Chiayiivirga</taxon>
    </lineage>
</organism>
<name>A0A7W8D954_9GAMM</name>
<evidence type="ECO:0000313" key="1">
    <source>
        <dbReference type="EMBL" id="MBB5209070.1"/>
    </source>
</evidence>
<sequence length="293" mass="31308">MASLGLATAWLPAHATCLGDADALAAFAATRSGGFETPDDARRNATALALLECLGDPDPAVRDGLAFEALSAWLRAPALDVQTQRAMLERLSAMVRTPQDDSDGLRPPFAALVLSEVARTDRVAAWMTPDERAALVELAARYVETLRDYRGFDARDGWRHGVAHGADLLMQLALNPAVSPAQLERIVAAVAAQVPPHGAAFYVFGEPQRLARPVLFAAQRGLRDEAGWTAWCAERVATLGNDPALAYRDTAWLARRHALLAFLQALYVESDASGDPRLAPLRAGALAALGTLP</sequence>
<keyword evidence="2" id="KW-1185">Reference proteome</keyword>
<gene>
    <name evidence="1" type="ORF">HNQ52_002620</name>
</gene>
<dbReference type="EMBL" id="JACHHP010000004">
    <property type="protein sequence ID" value="MBB5209070.1"/>
    <property type="molecule type" value="Genomic_DNA"/>
</dbReference>
<protein>
    <recommendedName>
        <fullName evidence="3">DUF2785 domain-containing protein</fullName>
    </recommendedName>
</protein>
<dbReference type="InterPro" id="IPR021247">
    <property type="entry name" value="DUF2785"/>
</dbReference>
<dbReference type="Pfam" id="PF10978">
    <property type="entry name" value="DUF2785"/>
    <property type="match status" value="1"/>
</dbReference>
<proteinExistence type="predicted"/>